<organism evidence="2 3">
    <name type="scientific">Drosophila yakuba</name>
    <name type="common">Fruit fly</name>
    <dbReference type="NCBI Taxonomy" id="7245"/>
    <lineage>
        <taxon>Eukaryota</taxon>
        <taxon>Metazoa</taxon>
        <taxon>Ecdysozoa</taxon>
        <taxon>Arthropoda</taxon>
        <taxon>Hexapoda</taxon>
        <taxon>Insecta</taxon>
        <taxon>Pterygota</taxon>
        <taxon>Neoptera</taxon>
        <taxon>Endopterygota</taxon>
        <taxon>Diptera</taxon>
        <taxon>Brachycera</taxon>
        <taxon>Muscomorpha</taxon>
        <taxon>Ephydroidea</taxon>
        <taxon>Drosophilidae</taxon>
        <taxon>Drosophila</taxon>
        <taxon>Sophophora</taxon>
    </lineage>
</organism>
<dbReference type="Proteomes" id="UP000002282">
    <property type="component" value="Chromosome 2R"/>
</dbReference>
<proteinExistence type="predicted"/>
<feature type="region of interest" description="Disordered" evidence="1">
    <location>
        <begin position="59"/>
        <end position="81"/>
    </location>
</feature>
<dbReference type="PhylomeDB" id="B4P698"/>
<dbReference type="OMA" id="DLTWLWN"/>
<dbReference type="eggNOG" id="ENOG502TFBH">
    <property type="taxonomic scope" value="Eukaryota"/>
</dbReference>
<accession>B4P698</accession>
<name>B4P698_DROYA</name>
<dbReference type="HOGENOM" id="CLU_1300850_0_0_1"/>
<reference evidence="2 3" key="2">
    <citation type="journal article" date="2007" name="PLoS Biol.">
        <title>Principles of genome evolution in the Drosophila melanogaster species group.</title>
        <authorList>
            <person name="Ranz J.M."/>
            <person name="Maurin D."/>
            <person name="Chan Y.S."/>
            <person name="von Grotthuss M."/>
            <person name="Hillier L.W."/>
            <person name="Roote J."/>
            <person name="Ashburner M."/>
            <person name="Bergman C.M."/>
        </authorList>
    </citation>
    <scope>NUCLEOTIDE SEQUENCE [LARGE SCALE GENOMIC DNA]</scope>
    <source>
        <strain evidence="3">Tai18E2 / Tucson 14021-0261.01</strain>
    </source>
</reference>
<keyword evidence="3" id="KW-1185">Reference proteome</keyword>
<reference evidence="2 3" key="1">
    <citation type="journal article" date="2007" name="Nature">
        <title>Evolution of genes and genomes on the Drosophila phylogeny.</title>
        <authorList>
            <consortium name="Drosophila 12 Genomes Consortium"/>
            <person name="Clark A.G."/>
            <person name="Eisen M.B."/>
            <person name="Smith D.R."/>
            <person name="Bergman C.M."/>
            <person name="Oliver B."/>
            <person name="Markow T.A."/>
            <person name="Kaufman T.C."/>
            <person name="Kellis M."/>
            <person name="Gelbart W."/>
            <person name="Iyer V.N."/>
            <person name="Pollard D.A."/>
            <person name="Sackton T.B."/>
            <person name="Larracuente A.M."/>
            <person name="Singh N.D."/>
            <person name="Abad J.P."/>
            <person name="Abt D.N."/>
            <person name="Adryan B."/>
            <person name="Aguade M."/>
            <person name="Akashi H."/>
            <person name="Anderson W.W."/>
            <person name="Aquadro C.F."/>
            <person name="Ardell D.H."/>
            <person name="Arguello R."/>
            <person name="Artieri C.G."/>
            <person name="Barbash D.A."/>
            <person name="Barker D."/>
            <person name="Barsanti P."/>
            <person name="Batterham P."/>
            <person name="Batzoglou S."/>
            <person name="Begun D."/>
            <person name="Bhutkar A."/>
            <person name="Blanco E."/>
            <person name="Bosak S.A."/>
            <person name="Bradley R.K."/>
            <person name="Brand A.D."/>
            <person name="Brent M.R."/>
            <person name="Brooks A.N."/>
            <person name="Brown R.H."/>
            <person name="Butlin R.K."/>
            <person name="Caggese C."/>
            <person name="Calvi B.R."/>
            <person name="Bernardo de Carvalho A."/>
            <person name="Caspi A."/>
            <person name="Castrezana S."/>
            <person name="Celniker S.E."/>
            <person name="Chang J.L."/>
            <person name="Chapple C."/>
            <person name="Chatterji S."/>
            <person name="Chinwalla A."/>
            <person name="Civetta A."/>
            <person name="Clifton S.W."/>
            <person name="Comeron J.M."/>
            <person name="Costello J.C."/>
            <person name="Coyne J.A."/>
            <person name="Daub J."/>
            <person name="David R.G."/>
            <person name="Delcher A.L."/>
            <person name="Delehaunty K."/>
            <person name="Do C.B."/>
            <person name="Ebling H."/>
            <person name="Edwards K."/>
            <person name="Eickbush T."/>
            <person name="Evans J.D."/>
            <person name="Filipski A."/>
            <person name="Findeiss S."/>
            <person name="Freyhult E."/>
            <person name="Fulton L."/>
            <person name="Fulton R."/>
            <person name="Garcia A.C."/>
            <person name="Gardiner A."/>
            <person name="Garfield D.A."/>
            <person name="Garvin B.E."/>
            <person name="Gibson G."/>
            <person name="Gilbert D."/>
            <person name="Gnerre S."/>
            <person name="Godfrey J."/>
            <person name="Good R."/>
            <person name="Gotea V."/>
            <person name="Gravely B."/>
            <person name="Greenberg A.J."/>
            <person name="Griffiths-Jones S."/>
            <person name="Gross S."/>
            <person name="Guigo R."/>
            <person name="Gustafson E.A."/>
            <person name="Haerty W."/>
            <person name="Hahn M.W."/>
            <person name="Halligan D.L."/>
            <person name="Halpern A.L."/>
            <person name="Halter G.M."/>
            <person name="Han M.V."/>
            <person name="Heger A."/>
            <person name="Hillier L."/>
            <person name="Hinrichs A.S."/>
            <person name="Holmes I."/>
            <person name="Hoskins R.A."/>
            <person name="Hubisz M.J."/>
            <person name="Hultmark D."/>
            <person name="Huntley M.A."/>
            <person name="Jaffe D.B."/>
            <person name="Jagadeeshan S."/>
            <person name="Jeck W.R."/>
            <person name="Johnson J."/>
            <person name="Jones C.D."/>
            <person name="Jordan W.C."/>
            <person name="Karpen G.H."/>
            <person name="Kataoka E."/>
            <person name="Keightley P.D."/>
            <person name="Kheradpour P."/>
            <person name="Kirkness E.F."/>
            <person name="Koerich L.B."/>
            <person name="Kristiansen K."/>
            <person name="Kudrna D."/>
            <person name="Kulathinal R.J."/>
            <person name="Kumar S."/>
            <person name="Kwok R."/>
            <person name="Lander E."/>
            <person name="Langley C.H."/>
            <person name="Lapoint R."/>
            <person name="Lazzaro B.P."/>
            <person name="Lee S.J."/>
            <person name="Levesque L."/>
            <person name="Li R."/>
            <person name="Lin C.F."/>
            <person name="Lin M.F."/>
            <person name="Lindblad-Toh K."/>
            <person name="Llopart A."/>
            <person name="Long M."/>
            <person name="Low L."/>
            <person name="Lozovsky E."/>
            <person name="Lu J."/>
            <person name="Luo M."/>
            <person name="Machado C.A."/>
            <person name="Makalowski W."/>
            <person name="Marzo M."/>
            <person name="Matsuda M."/>
            <person name="Matzkin L."/>
            <person name="McAllister B."/>
            <person name="McBride C.S."/>
            <person name="McKernan B."/>
            <person name="McKernan K."/>
            <person name="Mendez-Lago M."/>
            <person name="Minx P."/>
            <person name="Mollenhauer M.U."/>
            <person name="Montooth K."/>
            <person name="Mount S.M."/>
            <person name="Mu X."/>
            <person name="Myers E."/>
            <person name="Negre B."/>
            <person name="Newfeld S."/>
            <person name="Nielsen R."/>
            <person name="Noor M.A."/>
            <person name="O'Grady P."/>
            <person name="Pachter L."/>
            <person name="Papaceit M."/>
            <person name="Parisi M.J."/>
            <person name="Parisi M."/>
            <person name="Parts L."/>
            <person name="Pedersen J.S."/>
            <person name="Pesole G."/>
            <person name="Phillippy A.M."/>
            <person name="Ponting C.P."/>
            <person name="Pop M."/>
            <person name="Porcelli D."/>
            <person name="Powell J.R."/>
            <person name="Prohaska S."/>
            <person name="Pruitt K."/>
            <person name="Puig M."/>
            <person name="Quesneville H."/>
            <person name="Ram K.R."/>
            <person name="Rand D."/>
            <person name="Rasmussen M.D."/>
            <person name="Reed L.K."/>
            <person name="Reenan R."/>
            <person name="Reily A."/>
            <person name="Remington K.A."/>
            <person name="Rieger T.T."/>
            <person name="Ritchie M.G."/>
            <person name="Robin C."/>
            <person name="Rogers Y.H."/>
            <person name="Rohde C."/>
            <person name="Rozas J."/>
            <person name="Rubenfield M.J."/>
            <person name="Ruiz A."/>
            <person name="Russo S."/>
            <person name="Salzberg S.L."/>
            <person name="Sanchez-Gracia A."/>
            <person name="Saranga D.J."/>
            <person name="Sato H."/>
            <person name="Schaeffer S.W."/>
            <person name="Schatz M.C."/>
            <person name="Schlenke T."/>
            <person name="Schwartz R."/>
            <person name="Segarra C."/>
            <person name="Singh R.S."/>
            <person name="Sirot L."/>
            <person name="Sirota M."/>
            <person name="Sisneros N.B."/>
            <person name="Smith C.D."/>
            <person name="Smith T.F."/>
            <person name="Spieth J."/>
            <person name="Stage D.E."/>
            <person name="Stark A."/>
            <person name="Stephan W."/>
            <person name="Strausberg R.L."/>
            <person name="Strempel S."/>
            <person name="Sturgill D."/>
            <person name="Sutton G."/>
            <person name="Sutton G.G."/>
            <person name="Tao W."/>
            <person name="Teichmann S."/>
            <person name="Tobari Y.N."/>
            <person name="Tomimura Y."/>
            <person name="Tsolas J.M."/>
            <person name="Valente V.L."/>
            <person name="Venter E."/>
            <person name="Venter J.C."/>
            <person name="Vicario S."/>
            <person name="Vieira F.G."/>
            <person name="Vilella A.J."/>
            <person name="Villasante A."/>
            <person name="Walenz B."/>
            <person name="Wang J."/>
            <person name="Wasserman M."/>
            <person name="Watts T."/>
            <person name="Wilson D."/>
            <person name="Wilson R.K."/>
            <person name="Wing R.A."/>
            <person name="Wolfner M.F."/>
            <person name="Wong A."/>
            <person name="Wong G.K."/>
            <person name="Wu C.I."/>
            <person name="Wu G."/>
            <person name="Yamamoto D."/>
            <person name="Yang H.P."/>
            <person name="Yang S.P."/>
            <person name="Yorke J.A."/>
            <person name="Yoshida K."/>
            <person name="Zdobnov E."/>
            <person name="Zhang P."/>
            <person name="Zhang Y."/>
            <person name="Zimin A.V."/>
            <person name="Baldwin J."/>
            <person name="Abdouelleil A."/>
            <person name="Abdulkadir J."/>
            <person name="Abebe A."/>
            <person name="Abera B."/>
            <person name="Abreu J."/>
            <person name="Acer S.C."/>
            <person name="Aftuck L."/>
            <person name="Alexander A."/>
            <person name="An P."/>
            <person name="Anderson E."/>
            <person name="Anderson S."/>
            <person name="Arachi H."/>
            <person name="Azer M."/>
            <person name="Bachantsang P."/>
            <person name="Barry A."/>
            <person name="Bayul T."/>
            <person name="Berlin A."/>
            <person name="Bessette D."/>
            <person name="Bloom T."/>
            <person name="Blye J."/>
            <person name="Boguslavskiy L."/>
            <person name="Bonnet C."/>
            <person name="Boukhgalter B."/>
            <person name="Bourzgui I."/>
            <person name="Brown A."/>
            <person name="Cahill P."/>
            <person name="Channer S."/>
            <person name="Cheshatsang Y."/>
            <person name="Chuda L."/>
            <person name="Citroen M."/>
            <person name="Collymore A."/>
            <person name="Cooke P."/>
            <person name="Costello M."/>
            <person name="D'Aco K."/>
            <person name="Daza R."/>
            <person name="De Haan G."/>
            <person name="DeGray S."/>
            <person name="DeMaso C."/>
            <person name="Dhargay N."/>
            <person name="Dooley K."/>
            <person name="Dooley E."/>
            <person name="Doricent M."/>
            <person name="Dorje P."/>
            <person name="Dorjee K."/>
            <person name="Dupes A."/>
            <person name="Elong R."/>
            <person name="Falk J."/>
            <person name="Farina A."/>
            <person name="Faro S."/>
            <person name="Ferguson D."/>
            <person name="Fisher S."/>
            <person name="Foley C.D."/>
            <person name="Franke A."/>
            <person name="Friedrich D."/>
            <person name="Gadbois L."/>
            <person name="Gearin G."/>
            <person name="Gearin C.R."/>
            <person name="Giannoukos G."/>
            <person name="Goode T."/>
            <person name="Graham J."/>
            <person name="Grandbois E."/>
            <person name="Grewal S."/>
            <person name="Gyaltsen K."/>
            <person name="Hafez N."/>
            <person name="Hagos B."/>
            <person name="Hall J."/>
            <person name="Henson C."/>
            <person name="Hollinger A."/>
            <person name="Honan T."/>
            <person name="Huard M.D."/>
            <person name="Hughes L."/>
            <person name="Hurhula B."/>
            <person name="Husby M.E."/>
            <person name="Kamat A."/>
            <person name="Kanga B."/>
            <person name="Kashin S."/>
            <person name="Khazanovich D."/>
            <person name="Kisner P."/>
            <person name="Lance K."/>
            <person name="Lara M."/>
            <person name="Lee W."/>
            <person name="Lennon N."/>
            <person name="Letendre F."/>
            <person name="LeVine R."/>
            <person name="Lipovsky A."/>
            <person name="Liu X."/>
            <person name="Liu J."/>
            <person name="Liu S."/>
            <person name="Lokyitsang T."/>
            <person name="Lokyitsang Y."/>
            <person name="Lubonja R."/>
            <person name="Lui A."/>
            <person name="MacDonald P."/>
            <person name="Magnisalis V."/>
            <person name="Maru K."/>
            <person name="Matthews C."/>
            <person name="McCusker W."/>
            <person name="McDonough S."/>
            <person name="Mehta T."/>
            <person name="Meldrim J."/>
            <person name="Meneus L."/>
            <person name="Mihai O."/>
            <person name="Mihalev A."/>
            <person name="Mihova T."/>
            <person name="Mittelman R."/>
            <person name="Mlenga V."/>
            <person name="Montmayeur A."/>
            <person name="Mulrain L."/>
            <person name="Navidi A."/>
            <person name="Naylor J."/>
            <person name="Negash T."/>
            <person name="Nguyen T."/>
            <person name="Nguyen N."/>
            <person name="Nicol R."/>
            <person name="Norbu C."/>
            <person name="Norbu N."/>
            <person name="Novod N."/>
            <person name="O'Neill B."/>
            <person name="Osman S."/>
            <person name="Markiewicz E."/>
            <person name="Oyono O.L."/>
            <person name="Patti C."/>
            <person name="Phunkhang P."/>
            <person name="Pierre F."/>
            <person name="Priest M."/>
            <person name="Raghuraman S."/>
            <person name="Rege F."/>
            <person name="Reyes R."/>
            <person name="Rise C."/>
            <person name="Rogov P."/>
            <person name="Ross K."/>
            <person name="Ryan E."/>
            <person name="Settipalli S."/>
            <person name="Shea T."/>
            <person name="Sherpa N."/>
            <person name="Shi L."/>
            <person name="Shih D."/>
            <person name="Sparrow T."/>
            <person name="Spaulding J."/>
            <person name="Stalker J."/>
            <person name="Stange-Thomann N."/>
            <person name="Stavropoulos S."/>
            <person name="Stone C."/>
            <person name="Strader C."/>
            <person name="Tesfaye S."/>
            <person name="Thomson T."/>
            <person name="Thoulutsang Y."/>
            <person name="Thoulutsang D."/>
            <person name="Topham K."/>
            <person name="Topping I."/>
            <person name="Tsamla T."/>
            <person name="Vassiliev H."/>
            <person name="Vo A."/>
            <person name="Wangchuk T."/>
            <person name="Wangdi T."/>
            <person name="Weiand M."/>
            <person name="Wilkinson J."/>
            <person name="Wilson A."/>
            <person name="Yadav S."/>
            <person name="Young G."/>
            <person name="Yu Q."/>
            <person name="Zembek L."/>
            <person name="Zhong D."/>
            <person name="Zimmer A."/>
            <person name="Zwirko Z."/>
            <person name="Jaffe D.B."/>
            <person name="Alvarez P."/>
            <person name="Brockman W."/>
            <person name="Butler J."/>
            <person name="Chin C."/>
            <person name="Gnerre S."/>
            <person name="Grabherr M."/>
            <person name="Kleber M."/>
            <person name="Mauceli E."/>
            <person name="MacCallum I."/>
        </authorList>
    </citation>
    <scope>NUCLEOTIDE SEQUENCE [LARGE SCALE GENOMIC DNA]</scope>
    <source>
        <strain evidence="3">Tai18E2 / Tucson 14021-0261.01</strain>
    </source>
</reference>
<feature type="compositionally biased region" description="Basic and acidic residues" evidence="1">
    <location>
        <begin position="71"/>
        <end position="81"/>
    </location>
</feature>
<gene>
    <name evidence="2" type="primary">Dyak\GE14074</name>
    <name evidence="2" type="synonym">dyak_GLEANR_14227</name>
    <name evidence="2" type="synonym">GE14074</name>
    <name evidence="2" type="ORF">Dyak_GE14074</name>
</gene>
<dbReference type="EMBL" id="CM000158">
    <property type="protein sequence ID" value="EDW91948.1"/>
    <property type="molecule type" value="Genomic_DNA"/>
</dbReference>
<protein>
    <submittedName>
        <fullName evidence="2">Uncharacterized protein</fullName>
    </submittedName>
</protein>
<evidence type="ECO:0000313" key="3">
    <source>
        <dbReference type="Proteomes" id="UP000002282"/>
    </source>
</evidence>
<evidence type="ECO:0000256" key="1">
    <source>
        <dbReference type="SAM" id="MobiDB-lite"/>
    </source>
</evidence>
<dbReference type="AlphaFoldDB" id="B4P698"/>
<sequence>MPPNWYLLKTTGSTTRANTYVRKFTKGSERSGVINMIAKVPKKTGAAIKIADLDGMSYMSSSSRKSKVSRRRSDQLKESKNVRNVDVVCPMQPSSKPIEEPVVRDSPQMREFFKEVRQRQLKDYYLQMKAAQRNPVDFGQLKRDKKDLTKNVYCTGDEQLRFQDCDRHRDLTWLWNSSAAYPHSALSCGCSRGVSSHLETLSKLHNITCSI</sequence>
<dbReference type="KEGG" id="dya:Dyak_GE14074"/>
<evidence type="ECO:0000313" key="2">
    <source>
        <dbReference type="EMBL" id="EDW91948.1"/>
    </source>
</evidence>
<dbReference type="OrthoDB" id="7850558at2759"/>